<evidence type="ECO:0000313" key="1">
    <source>
        <dbReference type="EMBL" id="PWY83581.1"/>
    </source>
</evidence>
<protein>
    <recommendedName>
        <fullName evidence="3">Major facilitator superfamily (MFS) profile domain-containing protein</fullName>
    </recommendedName>
</protein>
<evidence type="ECO:0008006" key="3">
    <source>
        <dbReference type="Google" id="ProtNLM"/>
    </source>
</evidence>
<dbReference type="AlphaFoldDB" id="A0A317WCU1"/>
<dbReference type="Proteomes" id="UP000247233">
    <property type="component" value="Unassembled WGS sequence"/>
</dbReference>
<keyword evidence="2" id="KW-1185">Reference proteome</keyword>
<gene>
    <name evidence="1" type="ORF">BO70DRAFT_428848</name>
</gene>
<proteinExistence type="predicted"/>
<dbReference type="GeneID" id="37070253"/>
<comment type="caution">
    <text evidence="1">The sequence shown here is derived from an EMBL/GenBank/DDBJ whole genome shotgun (WGS) entry which is preliminary data.</text>
</comment>
<dbReference type="EMBL" id="MSFL01000010">
    <property type="protein sequence ID" value="PWY83581.1"/>
    <property type="molecule type" value="Genomic_DNA"/>
</dbReference>
<dbReference type="VEuPathDB" id="FungiDB:BO70DRAFT_428848"/>
<accession>A0A317WCU1</accession>
<sequence>MVILARFDALTQSPVAVAMGSVAQFRVMGGCIALAIVTATSNTLKELPPTTQSLIRHVFSASYNLQMKVLAGFAGGQIIASLLNWQKNPLVVWLELVLGHRGG</sequence>
<evidence type="ECO:0000313" key="2">
    <source>
        <dbReference type="Proteomes" id="UP000247233"/>
    </source>
</evidence>
<name>A0A317WCU1_9EURO</name>
<dbReference type="OrthoDB" id="440553at2759"/>
<reference evidence="1 2" key="1">
    <citation type="submission" date="2016-12" db="EMBL/GenBank/DDBJ databases">
        <title>The genomes of Aspergillus section Nigri reveals drivers in fungal speciation.</title>
        <authorList>
            <consortium name="DOE Joint Genome Institute"/>
            <person name="Vesth T.C."/>
            <person name="Nybo J."/>
            <person name="Theobald S."/>
            <person name="Brandl J."/>
            <person name="Frisvad J.C."/>
            <person name="Nielsen K.F."/>
            <person name="Lyhne E.K."/>
            <person name="Kogle M.E."/>
            <person name="Kuo A."/>
            <person name="Riley R."/>
            <person name="Clum A."/>
            <person name="Nolan M."/>
            <person name="Lipzen A."/>
            <person name="Salamov A."/>
            <person name="Henrissat B."/>
            <person name="Wiebenga A."/>
            <person name="De Vries R.P."/>
            <person name="Grigoriev I.V."/>
            <person name="Mortensen U.H."/>
            <person name="Andersen M.R."/>
            <person name="Baker S.E."/>
        </authorList>
    </citation>
    <scope>NUCLEOTIDE SEQUENCE [LARGE SCALE GENOMIC DNA]</scope>
    <source>
        <strain evidence="1 2">CBS 117.55</strain>
    </source>
</reference>
<dbReference type="RefSeq" id="XP_025400024.1">
    <property type="nucleotide sequence ID" value="XM_025548016.1"/>
</dbReference>
<organism evidence="1 2">
    <name type="scientific">Aspergillus heteromorphus CBS 117.55</name>
    <dbReference type="NCBI Taxonomy" id="1448321"/>
    <lineage>
        <taxon>Eukaryota</taxon>
        <taxon>Fungi</taxon>
        <taxon>Dikarya</taxon>
        <taxon>Ascomycota</taxon>
        <taxon>Pezizomycotina</taxon>
        <taxon>Eurotiomycetes</taxon>
        <taxon>Eurotiomycetidae</taxon>
        <taxon>Eurotiales</taxon>
        <taxon>Aspergillaceae</taxon>
        <taxon>Aspergillus</taxon>
        <taxon>Aspergillus subgen. Circumdati</taxon>
    </lineage>
</organism>